<dbReference type="EMBL" id="KZ857411">
    <property type="protein sequence ID" value="RDX48560.1"/>
    <property type="molecule type" value="Genomic_DNA"/>
</dbReference>
<dbReference type="OrthoDB" id="2756673at2759"/>
<evidence type="ECO:0000313" key="2">
    <source>
        <dbReference type="EMBL" id="RDX48560.1"/>
    </source>
</evidence>
<reference evidence="2 3" key="1">
    <citation type="journal article" date="2018" name="Biotechnol. Biofuels">
        <title>Integrative visual omics of the white-rot fungus Polyporus brumalis exposes the biotechnological potential of its oxidative enzymes for delignifying raw plant biomass.</title>
        <authorList>
            <person name="Miyauchi S."/>
            <person name="Rancon A."/>
            <person name="Drula E."/>
            <person name="Hage H."/>
            <person name="Chaduli D."/>
            <person name="Favel A."/>
            <person name="Grisel S."/>
            <person name="Henrissat B."/>
            <person name="Herpoel-Gimbert I."/>
            <person name="Ruiz-Duenas F.J."/>
            <person name="Chevret D."/>
            <person name="Hainaut M."/>
            <person name="Lin J."/>
            <person name="Wang M."/>
            <person name="Pangilinan J."/>
            <person name="Lipzen A."/>
            <person name="Lesage-Meessen L."/>
            <person name="Navarro D."/>
            <person name="Riley R."/>
            <person name="Grigoriev I.V."/>
            <person name="Zhou S."/>
            <person name="Raouche S."/>
            <person name="Rosso M.N."/>
        </authorList>
    </citation>
    <scope>NUCLEOTIDE SEQUENCE [LARGE SCALE GENOMIC DNA]</scope>
    <source>
        <strain evidence="2 3">BRFM 1820</strain>
    </source>
</reference>
<feature type="compositionally biased region" description="Low complexity" evidence="1">
    <location>
        <begin position="35"/>
        <end position="49"/>
    </location>
</feature>
<feature type="compositionally biased region" description="Basic and acidic residues" evidence="1">
    <location>
        <begin position="1"/>
        <end position="19"/>
    </location>
</feature>
<evidence type="ECO:0000313" key="3">
    <source>
        <dbReference type="Proteomes" id="UP000256964"/>
    </source>
</evidence>
<name>A0A371D7S7_9APHY</name>
<dbReference type="STRING" id="139420.A0A371D7S7"/>
<accession>A0A371D7S7</accession>
<gene>
    <name evidence="2" type="ORF">OH76DRAFT_662028</name>
</gene>
<dbReference type="AlphaFoldDB" id="A0A371D7S7"/>
<dbReference type="Proteomes" id="UP000256964">
    <property type="component" value="Unassembled WGS sequence"/>
</dbReference>
<feature type="region of interest" description="Disordered" evidence="1">
    <location>
        <begin position="1"/>
        <end position="124"/>
    </location>
</feature>
<protein>
    <submittedName>
        <fullName evidence="2">Uncharacterized protein</fullName>
    </submittedName>
</protein>
<proteinExistence type="predicted"/>
<evidence type="ECO:0000256" key="1">
    <source>
        <dbReference type="SAM" id="MobiDB-lite"/>
    </source>
</evidence>
<sequence>MSTHDDTREGRPPPSDRSDSIPFPSEGGEQQLKESASSSSNLTSSDKLSALPTQTSPVLERLKSPGRAARRNMESSTSLTSIDSATGSLRALHSLPGTIRQSESESSIAKDTPRQRNSSERSLPATLQNVRQFTDLDTYPSIRAWSVRSQELLLCQHEARARSVFVPKSLRVGATPVIDEGVLPNSLNTMRMYALLT</sequence>
<feature type="compositionally biased region" description="Polar residues" evidence="1">
    <location>
        <begin position="74"/>
        <end position="87"/>
    </location>
</feature>
<keyword evidence="3" id="KW-1185">Reference proteome</keyword>
<feature type="compositionally biased region" description="Polar residues" evidence="1">
    <location>
        <begin position="99"/>
        <end position="109"/>
    </location>
</feature>
<organism evidence="2 3">
    <name type="scientific">Lentinus brumalis</name>
    <dbReference type="NCBI Taxonomy" id="2498619"/>
    <lineage>
        <taxon>Eukaryota</taxon>
        <taxon>Fungi</taxon>
        <taxon>Dikarya</taxon>
        <taxon>Basidiomycota</taxon>
        <taxon>Agaricomycotina</taxon>
        <taxon>Agaricomycetes</taxon>
        <taxon>Polyporales</taxon>
        <taxon>Polyporaceae</taxon>
        <taxon>Lentinus</taxon>
    </lineage>
</organism>